<dbReference type="InterPro" id="IPR000683">
    <property type="entry name" value="Gfo/Idh/MocA-like_OxRdtase_N"/>
</dbReference>
<dbReference type="RefSeq" id="WP_166935863.1">
    <property type="nucleotide sequence ID" value="NZ_BAAADD010000006.1"/>
</dbReference>
<name>A0ABN1EU75_9PROT</name>
<comment type="caution">
    <text evidence="3">The sequence shown here is derived from an EMBL/GenBank/DDBJ whole genome shotgun (WGS) entry which is preliminary data.</text>
</comment>
<feature type="domain" description="Gfo/Idh/MocA-like oxidoreductase N-terminal" evidence="1">
    <location>
        <begin position="3"/>
        <end position="116"/>
    </location>
</feature>
<feature type="domain" description="GFO/IDH/MocA-like oxidoreductase" evidence="2">
    <location>
        <begin position="128"/>
        <end position="253"/>
    </location>
</feature>
<evidence type="ECO:0000259" key="2">
    <source>
        <dbReference type="Pfam" id="PF22725"/>
    </source>
</evidence>
<gene>
    <name evidence="3" type="ORF">GCM10008942_23640</name>
</gene>
<dbReference type="InterPro" id="IPR051317">
    <property type="entry name" value="Gfo/Idh/MocA_oxidoreduct"/>
</dbReference>
<accession>A0ABN1EU75</accession>
<dbReference type="Pfam" id="PF01408">
    <property type="entry name" value="GFO_IDH_MocA"/>
    <property type="match status" value="1"/>
</dbReference>
<dbReference type="Gene3D" id="3.30.360.10">
    <property type="entry name" value="Dihydrodipicolinate Reductase, domain 2"/>
    <property type="match status" value="1"/>
</dbReference>
<dbReference type="Gene3D" id="3.40.50.720">
    <property type="entry name" value="NAD(P)-binding Rossmann-like Domain"/>
    <property type="match status" value="1"/>
</dbReference>
<reference evidence="3 4" key="1">
    <citation type="journal article" date="2019" name="Int. J. Syst. Evol. Microbiol.">
        <title>The Global Catalogue of Microorganisms (GCM) 10K type strain sequencing project: providing services to taxonomists for standard genome sequencing and annotation.</title>
        <authorList>
            <consortium name="The Broad Institute Genomics Platform"/>
            <consortium name="The Broad Institute Genome Sequencing Center for Infectious Disease"/>
            <person name="Wu L."/>
            <person name="Ma J."/>
        </authorList>
    </citation>
    <scope>NUCLEOTIDE SEQUENCE [LARGE SCALE GENOMIC DNA]</scope>
    <source>
        <strain evidence="3 4">JCM 15089</strain>
    </source>
</reference>
<proteinExistence type="predicted"/>
<evidence type="ECO:0000313" key="3">
    <source>
        <dbReference type="EMBL" id="GAA0574193.1"/>
    </source>
</evidence>
<dbReference type="PANTHER" id="PTHR43708:SF8">
    <property type="entry name" value="OXIDOREDUCTASE"/>
    <property type="match status" value="1"/>
</dbReference>
<organism evidence="3 4">
    <name type="scientific">Rhizomicrobium electricum</name>
    <dbReference type="NCBI Taxonomy" id="480070"/>
    <lineage>
        <taxon>Bacteria</taxon>
        <taxon>Pseudomonadati</taxon>
        <taxon>Pseudomonadota</taxon>
        <taxon>Alphaproteobacteria</taxon>
        <taxon>Micropepsales</taxon>
        <taxon>Micropepsaceae</taxon>
        <taxon>Rhizomicrobium</taxon>
    </lineage>
</organism>
<dbReference type="Pfam" id="PF22725">
    <property type="entry name" value="GFO_IDH_MocA_C3"/>
    <property type="match status" value="1"/>
</dbReference>
<dbReference type="PANTHER" id="PTHR43708">
    <property type="entry name" value="CONSERVED EXPRESSED OXIDOREDUCTASE (EUROFUNG)"/>
    <property type="match status" value="1"/>
</dbReference>
<evidence type="ECO:0000313" key="4">
    <source>
        <dbReference type="Proteomes" id="UP001499951"/>
    </source>
</evidence>
<dbReference type="EMBL" id="BAAADD010000006">
    <property type="protein sequence ID" value="GAA0574193.1"/>
    <property type="molecule type" value="Genomic_DNA"/>
</dbReference>
<dbReference type="InterPro" id="IPR055170">
    <property type="entry name" value="GFO_IDH_MocA-like_dom"/>
</dbReference>
<keyword evidence="4" id="KW-1185">Reference proteome</keyword>
<evidence type="ECO:0000259" key="1">
    <source>
        <dbReference type="Pfam" id="PF01408"/>
    </source>
</evidence>
<dbReference type="InterPro" id="IPR036291">
    <property type="entry name" value="NAD(P)-bd_dom_sf"/>
</dbReference>
<sequence length="341" mass="36038">MSRIALIGLGMAVTPHAKSLVDLGADVVAMSPSESRRQAFAARFPFPTTGDLNAIAADKSIEAVGLLTPPNTHLELIETFAAAGKHILLEKPLDITPARAEAVVAAGEKHGVTIAVVLQHRFKPAAEKLAALLASGRLGKIVSCSTRIPWWRPQSYYDEPGRGSFARDGGGVLISQAIHTLDLMLSLAEPVAGRLTDVCGFTATTAVHRMETEDYAASAVRFAGGALGVIEATTARYPGDVERIDFIGTEGTATLSGYGFSARFHDGSEDGFTPPPTAGGGGADPMAFPHDLHRAVWADFFDAIAHKRAPRITAREALKVHRLIEAMLEAGKSGATVNVRE</sequence>
<dbReference type="Proteomes" id="UP001499951">
    <property type="component" value="Unassembled WGS sequence"/>
</dbReference>
<dbReference type="SUPFAM" id="SSF51735">
    <property type="entry name" value="NAD(P)-binding Rossmann-fold domains"/>
    <property type="match status" value="1"/>
</dbReference>
<protein>
    <submittedName>
        <fullName evidence="3">Gfo/Idh/MocA family oxidoreductase</fullName>
    </submittedName>
</protein>
<dbReference type="SUPFAM" id="SSF55347">
    <property type="entry name" value="Glyceraldehyde-3-phosphate dehydrogenase-like, C-terminal domain"/>
    <property type="match status" value="1"/>
</dbReference>